<accession>A0ABX1S7E7</accession>
<comment type="caution">
    <text evidence="2">The sequence shown here is derived from an EMBL/GenBank/DDBJ whole genome shotgun (WGS) entry which is preliminary data.</text>
</comment>
<dbReference type="Gene3D" id="2.60.120.10">
    <property type="entry name" value="Jelly Rolls"/>
    <property type="match status" value="1"/>
</dbReference>
<proteinExistence type="predicted"/>
<evidence type="ECO:0000313" key="2">
    <source>
        <dbReference type="EMBL" id="NMH96522.1"/>
    </source>
</evidence>
<dbReference type="InterPro" id="IPR013096">
    <property type="entry name" value="Cupin_2"/>
</dbReference>
<feature type="domain" description="Cupin type-2" evidence="1">
    <location>
        <begin position="57"/>
        <end position="120"/>
    </location>
</feature>
<dbReference type="PANTHER" id="PTHR43698">
    <property type="entry name" value="RIBD C-TERMINAL DOMAIN CONTAINING PROTEIN"/>
    <property type="match status" value="1"/>
</dbReference>
<dbReference type="PANTHER" id="PTHR43698:SF1">
    <property type="entry name" value="BLL4564 PROTEIN"/>
    <property type="match status" value="1"/>
</dbReference>
<organism evidence="2 3">
    <name type="scientific">Pseudonocardia acidicola</name>
    <dbReference type="NCBI Taxonomy" id="2724939"/>
    <lineage>
        <taxon>Bacteria</taxon>
        <taxon>Bacillati</taxon>
        <taxon>Actinomycetota</taxon>
        <taxon>Actinomycetes</taxon>
        <taxon>Pseudonocardiales</taxon>
        <taxon>Pseudonocardiaceae</taxon>
        <taxon>Pseudonocardia</taxon>
    </lineage>
</organism>
<dbReference type="SUPFAM" id="SSF51182">
    <property type="entry name" value="RmlC-like cupins"/>
    <property type="match status" value="1"/>
</dbReference>
<sequence>MSDRREAGPAGIRLRFPGIDDPAEVDCSRLPMFRGGVRSRTVAEAATDGGLTVLATRFDAGASTVWHIHDSDQTLVVVDGGGALEDDHGVLAMRPGDVVVVPGGRRHRHLAAADSSMTHVSVTARGEHHLEPDEAGD</sequence>
<dbReference type="Proteomes" id="UP000820669">
    <property type="component" value="Unassembled WGS sequence"/>
</dbReference>
<reference evidence="2 3" key="1">
    <citation type="submission" date="2020-04" db="EMBL/GenBank/DDBJ databases">
        <authorList>
            <person name="Klaysubun C."/>
            <person name="Duangmal K."/>
            <person name="Lipun K."/>
        </authorList>
    </citation>
    <scope>NUCLEOTIDE SEQUENCE [LARGE SCALE GENOMIC DNA]</scope>
    <source>
        <strain evidence="2 3">K10HN5</strain>
    </source>
</reference>
<evidence type="ECO:0000313" key="3">
    <source>
        <dbReference type="Proteomes" id="UP000820669"/>
    </source>
</evidence>
<evidence type="ECO:0000259" key="1">
    <source>
        <dbReference type="Pfam" id="PF07883"/>
    </source>
</evidence>
<dbReference type="InterPro" id="IPR011051">
    <property type="entry name" value="RmlC_Cupin_sf"/>
</dbReference>
<protein>
    <submittedName>
        <fullName evidence="2">Cupin domain-containing protein</fullName>
    </submittedName>
</protein>
<dbReference type="RefSeq" id="WP_169379911.1">
    <property type="nucleotide sequence ID" value="NZ_JAAXLA010000005.1"/>
</dbReference>
<dbReference type="Pfam" id="PF07883">
    <property type="entry name" value="Cupin_2"/>
    <property type="match status" value="1"/>
</dbReference>
<dbReference type="EMBL" id="JAAXLA010000005">
    <property type="protein sequence ID" value="NMH96522.1"/>
    <property type="molecule type" value="Genomic_DNA"/>
</dbReference>
<gene>
    <name evidence="2" type="ORF">HF526_04190</name>
</gene>
<keyword evidence="3" id="KW-1185">Reference proteome</keyword>
<dbReference type="InterPro" id="IPR014710">
    <property type="entry name" value="RmlC-like_jellyroll"/>
</dbReference>
<name>A0ABX1S7E7_9PSEU</name>